<comment type="caution">
    <text evidence="1">The sequence shown here is derived from an EMBL/GenBank/DDBJ whole genome shotgun (WGS) entry which is preliminary data.</text>
</comment>
<evidence type="ECO:0000313" key="1">
    <source>
        <dbReference type="EMBL" id="RKS75680.1"/>
    </source>
</evidence>
<reference evidence="1 2" key="1">
    <citation type="submission" date="2018-10" db="EMBL/GenBank/DDBJ databases">
        <title>Genomic Encyclopedia of Archaeal and Bacterial Type Strains, Phase II (KMG-II): from individual species to whole genera.</title>
        <authorList>
            <person name="Goeker M."/>
        </authorList>
    </citation>
    <scope>NUCLEOTIDE SEQUENCE [LARGE SCALE GENOMIC DNA]</scope>
    <source>
        <strain evidence="1 2">RP-AC37</strain>
    </source>
</reference>
<dbReference type="EMBL" id="RBWV01000011">
    <property type="protein sequence ID" value="RKS75680.1"/>
    <property type="molecule type" value="Genomic_DNA"/>
</dbReference>
<keyword evidence="2" id="KW-1185">Reference proteome</keyword>
<organism evidence="1 2">
    <name type="scientific">Motilibacter peucedani</name>
    <dbReference type="NCBI Taxonomy" id="598650"/>
    <lineage>
        <taxon>Bacteria</taxon>
        <taxon>Bacillati</taxon>
        <taxon>Actinomycetota</taxon>
        <taxon>Actinomycetes</taxon>
        <taxon>Motilibacterales</taxon>
        <taxon>Motilibacteraceae</taxon>
        <taxon>Motilibacter</taxon>
    </lineage>
</organism>
<name>A0A420XQX6_9ACTN</name>
<accession>A0A420XQX6</accession>
<dbReference type="AlphaFoldDB" id="A0A420XQX6"/>
<dbReference type="RefSeq" id="WP_121193421.1">
    <property type="nucleotide sequence ID" value="NZ_RBWV01000011.1"/>
</dbReference>
<gene>
    <name evidence="1" type="ORF">CLV35_2157</name>
</gene>
<dbReference type="Proteomes" id="UP000281955">
    <property type="component" value="Unassembled WGS sequence"/>
</dbReference>
<proteinExistence type="predicted"/>
<dbReference type="InParanoid" id="A0A420XQX6"/>
<sequence length="461" mass="48950">MELLDSRVELVDSRADVLPAGHDLLDSEPPPLSGTDTFTDYVDAHGTELVRLASAVLPDPSRAVRLVVAALAAAHRDWAELTDGGRDPHVAVVRELCRRLPSEDELDWTTRPHPRSGPLRDALWRMMPRDRLAGALALVLRLDEHEVAVAMRTRWLDAVAPIARARARGPELLEAAGVDLGFEEVLDRLADEVAPVPDLATRALRAARVHSAVAVGGAVLAVAALVGGAVGASAAGFGSSPAPAAAPSSTAVPLWLQYARSLQERCPEPAAVGRDRRYGGTPLRPALMLAPEDLGQGWLHERPPTRLELPVALVPGHYPIAPANQSAAESEELRLGPPSTGISVSQVVLRYGPGSTTDAVETAVALLECRDPAHEVLPVARVTGSRWQGVGYHHLPRPGAEATDGSGAPSETYELLVRVGDRLSLTQLVGPPGRALDSDLLTRVMGIVATRLSGRVPRPLR</sequence>
<evidence type="ECO:0000313" key="2">
    <source>
        <dbReference type="Proteomes" id="UP000281955"/>
    </source>
</evidence>
<protein>
    <submittedName>
        <fullName evidence="1">Uncharacterized protein</fullName>
    </submittedName>
</protein>